<dbReference type="InterPro" id="IPR001650">
    <property type="entry name" value="Helicase_C-like"/>
</dbReference>
<evidence type="ECO:0000256" key="3">
    <source>
        <dbReference type="ARBA" id="ARBA00022806"/>
    </source>
</evidence>
<feature type="domain" description="DEAD-box RNA helicase Q" evidence="11">
    <location>
        <begin position="16"/>
        <end position="44"/>
    </location>
</feature>
<dbReference type="CDD" id="cd18787">
    <property type="entry name" value="SF2_C_DEAD"/>
    <property type="match status" value="1"/>
</dbReference>
<reference evidence="12 13" key="1">
    <citation type="submission" date="2017-05" db="EMBL/GenBank/DDBJ databases">
        <authorList>
            <person name="Varghese N."/>
            <person name="Submissions S."/>
        </authorList>
    </citation>
    <scope>NUCLEOTIDE SEQUENCE [LARGE SCALE GENOMIC DNA]</scope>
    <source>
        <strain evidence="12 13">DSM 26001</strain>
    </source>
</reference>
<dbReference type="InterPro" id="IPR014014">
    <property type="entry name" value="RNA_helicase_DEAD_Q_motif"/>
</dbReference>
<proteinExistence type="inferred from homology"/>
<evidence type="ECO:0000256" key="8">
    <source>
        <dbReference type="SAM" id="MobiDB-lite"/>
    </source>
</evidence>
<keyword evidence="4 7" id="KW-0067">ATP-binding</keyword>
<feature type="domain" description="Helicase C-terminal" evidence="10">
    <location>
        <begin position="236"/>
        <end position="396"/>
    </location>
</feature>
<dbReference type="PROSITE" id="PS51194">
    <property type="entry name" value="HELICASE_CTER"/>
    <property type="match status" value="1"/>
</dbReference>
<dbReference type="Proteomes" id="UP001158049">
    <property type="component" value="Unassembled WGS sequence"/>
</dbReference>
<dbReference type="PANTHER" id="PTHR47959">
    <property type="entry name" value="ATP-DEPENDENT RNA HELICASE RHLE-RELATED"/>
    <property type="match status" value="1"/>
</dbReference>
<gene>
    <name evidence="12" type="ORF">SAMN06295970_106116</name>
</gene>
<evidence type="ECO:0000256" key="4">
    <source>
        <dbReference type="ARBA" id="ARBA00022840"/>
    </source>
</evidence>
<keyword evidence="3 7" id="KW-0347">Helicase</keyword>
<accession>A0ABY1Q4Q2</accession>
<dbReference type="Gene3D" id="3.40.50.300">
    <property type="entry name" value="P-loop containing nucleotide triphosphate hydrolases"/>
    <property type="match status" value="2"/>
</dbReference>
<dbReference type="PANTHER" id="PTHR47959:SF13">
    <property type="entry name" value="ATP-DEPENDENT RNA HELICASE RHLE"/>
    <property type="match status" value="1"/>
</dbReference>
<dbReference type="InterPro" id="IPR000629">
    <property type="entry name" value="RNA-helicase_DEAD-box_CS"/>
</dbReference>
<dbReference type="PROSITE" id="PS51192">
    <property type="entry name" value="HELICASE_ATP_BIND_1"/>
    <property type="match status" value="1"/>
</dbReference>
<evidence type="ECO:0000313" key="12">
    <source>
        <dbReference type="EMBL" id="SMP59626.1"/>
    </source>
</evidence>
<name>A0ABY1Q4Q2_9BURK</name>
<comment type="caution">
    <text evidence="12">The sequence shown here is derived from an EMBL/GenBank/DDBJ whole genome shotgun (WGS) entry which is preliminary data.</text>
</comment>
<feature type="short sequence motif" description="Q motif" evidence="6">
    <location>
        <begin position="16"/>
        <end position="44"/>
    </location>
</feature>
<feature type="domain" description="Helicase ATP-binding" evidence="9">
    <location>
        <begin position="47"/>
        <end position="225"/>
    </location>
</feature>
<dbReference type="PROSITE" id="PS00039">
    <property type="entry name" value="DEAD_ATP_HELICASE"/>
    <property type="match status" value="1"/>
</dbReference>
<keyword evidence="13" id="KW-1185">Reference proteome</keyword>
<evidence type="ECO:0000259" key="11">
    <source>
        <dbReference type="PROSITE" id="PS51195"/>
    </source>
</evidence>
<dbReference type="GO" id="GO:0004386">
    <property type="term" value="F:helicase activity"/>
    <property type="evidence" value="ECO:0007669"/>
    <property type="project" value="UniProtKB-KW"/>
</dbReference>
<dbReference type="SUPFAM" id="SSF52540">
    <property type="entry name" value="P-loop containing nucleoside triphosphate hydrolases"/>
    <property type="match status" value="1"/>
</dbReference>
<dbReference type="InterPro" id="IPR027417">
    <property type="entry name" value="P-loop_NTPase"/>
</dbReference>
<dbReference type="Pfam" id="PF00270">
    <property type="entry name" value="DEAD"/>
    <property type="match status" value="1"/>
</dbReference>
<dbReference type="InterPro" id="IPR050079">
    <property type="entry name" value="DEAD_box_RNA_helicase"/>
</dbReference>
<dbReference type="CDD" id="cd00268">
    <property type="entry name" value="DEADc"/>
    <property type="match status" value="1"/>
</dbReference>
<keyword evidence="2 7" id="KW-0378">Hydrolase</keyword>
<protein>
    <submittedName>
        <fullName evidence="12">Superfamily II DNA and RNA helicase</fullName>
    </submittedName>
</protein>
<dbReference type="Pfam" id="PF00271">
    <property type="entry name" value="Helicase_C"/>
    <property type="match status" value="1"/>
</dbReference>
<dbReference type="SMART" id="SM00487">
    <property type="entry name" value="DEXDc"/>
    <property type="match status" value="1"/>
</dbReference>
<feature type="region of interest" description="Disordered" evidence="8">
    <location>
        <begin position="391"/>
        <end position="484"/>
    </location>
</feature>
<dbReference type="InterPro" id="IPR014001">
    <property type="entry name" value="Helicase_ATP-bd"/>
</dbReference>
<evidence type="ECO:0000259" key="10">
    <source>
        <dbReference type="PROSITE" id="PS51194"/>
    </source>
</evidence>
<evidence type="ECO:0000256" key="2">
    <source>
        <dbReference type="ARBA" id="ARBA00022801"/>
    </source>
</evidence>
<evidence type="ECO:0000256" key="1">
    <source>
        <dbReference type="ARBA" id="ARBA00022741"/>
    </source>
</evidence>
<dbReference type="PROSITE" id="PS51195">
    <property type="entry name" value="Q_MOTIF"/>
    <property type="match status" value="1"/>
</dbReference>
<evidence type="ECO:0000259" key="9">
    <source>
        <dbReference type="PROSITE" id="PS51192"/>
    </source>
</evidence>
<comment type="similarity">
    <text evidence="5 7">Belongs to the DEAD box helicase family.</text>
</comment>
<evidence type="ECO:0000256" key="5">
    <source>
        <dbReference type="ARBA" id="ARBA00038437"/>
    </source>
</evidence>
<evidence type="ECO:0000256" key="7">
    <source>
        <dbReference type="RuleBase" id="RU000492"/>
    </source>
</evidence>
<dbReference type="EMBL" id="FXUL01000006">
    <property type="protein sequence ID" value="SMP59626.1"/>
    <property type="molecule type" value="Genomic_DNA"/>
</dbReference>
<dbReference type="RefSeq" id="WP_283442224.1">
    <property type="nucleotide sequence ID" value="NZ_FXUL01000006.1"/>
</dbReference>
<dbReference type="SMART" id="SM00490">
    <property type="entry name" value="HELICc"/>
    <property type="match status" value="1"/>
</dbReference>
<keyword evidence="1 7" id="KW-0547">Nucleotide-binding</keyword>
<evidence type="ECO:0000313" key="13">
    <source>
        <dbReference type="Proteomes" id="UP001158049"/>
    </source>
</evidence>
<sequence>MSDIQSAAAPTPAAPIRFEDFGLSPDILRALSDQGYVHPTPIQAEAIPIVLQGRDVMGAAQTGTGKTAGFALPIIQLLLATASSSASPARHPVRALILTPTRELADQVAENVKAYCRHTPLRSTVVFGGIDMAPQTAALRAGVEIVIATPGRLLDHVQQKTISLSQTQILVMDEADRMLDMGFLPDLQRIINLLPKARQNLMFSATFSPEIKKLASSFLNDPVTIEVARSNATADRVTQVVYKVAEDDKRDAVLHLIRGRDLKQILVFSNTKIGASRLSRHLEQEGVKASAIHGDKTQNERMAALEAFKNGGVDVLVATDVAARGLDISDLPCVINYDLPYNAEDYVHRIGRTGRAGASGDAISLYSDKDARLLQDIEKLIRTKLTPVALEGFTPRPASGERSHAERGERRPRREEGAREPASRDVRTAAPRSTGYAPRREKVDPWFLKPYEPSVSSPQPANEPRDSTAKPQKRAALLGGIPKR</sequence>
<evidence type="ECO:0000256" key="6">
    <source>
        <dbReference type="PROSITE-ProRule" id="PRU00552"/>
    </source>
</evidence>
<dbReference type="InterPro" id="IPR011545">
    <property type="entry name" value="DEAD/DEAH_box_helicase_dom"/>
</dbReference>
<feature type="compositionally biased region" description="Basic and acidic residues" evidence="8">
    <location>
        <begin position="399"/>
        <end position="427"/>
    </location>
</feature>
<organism evidence="12 13">
    <name type="scientific">Noviherbaspirillum suwonense</name>
    <dbReference type="NCBI Taxonomy" id="1224511"/>
    <lineage>
        <taxon>Bacteria</taxon>
        <taxon>Pseudomonadati</taxon>
        <taxon>Pseudomonadota</taxon>
        <taxon>Betaproteobacteria</taxon>
        <taxon>Burkholderiales</taxon>
        <taxon>Oxalobacteraceae</taxon>
        <taxon>Noviherbaspirillum</taxon>
    </lineage>
</organism>
<dbReference type="InterPro" id="IPR044742">
    <property type="entry name" value="DEAD/DEAH_RhlB"/>
</dbReference>